<reference evidence="2" key="1">
    <citation type="submission" date="2004-08" db="EMBL/GenBank/DDBJ databases">
        <authorList>
            <consortium name="NIH - Xenopus Gene Collection (XGC) project"/>
        </authorList>
    </citation>
    <scope>NUCLEOTIDE SEQUENCE [LARGE SCALE MRNA]</scope>
    <source>
        <tissue evidence="2">Liver</tissue>
    </source>
</reference>
<dbReference type="InterPro" id="IPR037177">
    <property type="entry name" value="DLC_sf"/>
</dbReference>
<feature type="region of interest" description="Disordered" evidence="1">
    <location>
        <begin position="107"/>
        <end position="156"/>
    </location>
</feature>
<dbReference type="GO" id="GO:0030286">
    <property type="term" value="C:dynein complex"/>
    <property type="evidence" value="ECO:0007669"/>
    <property type="project" value="InterPro"/>
</dbReference>
<feature type="compositionally biased region" description="Polar residues" evidence="1">
    <location>
        <begin position="28"/>
        <end position="38"/>
    </location>
</feature>
<dbReference type="SMART" id="SM01375">
    <property type="entry name" value="Dynein_light"/>
    <property type="match status" value="1"/>
</dbReference>
<dbReference type="DNASU" id="447646"/>
<feature type="region of interest" description="Disordered" evidence="1">
    <location>
        <begin position="1"/>
        <end position="47"/>
    </location>
</feature>
<organism evidence="2">
    <name type="scientific">Xenopus laevis</name>
    <name type="common">African clawed frog</name>
    <dbReference type="NCBI Taxonomy" id="8355"/>
    <lineage>
        <taxon>Eukaryota</taxon>
        <taxon>Metazoa</taxon>
        <taxon>Chordata</taxon>
        <taxon>Craniata</taxon>
        <taxon>Vertebrata</taxon>
        <taxon>Euteleostomi</taxon>
        <taxon>Amphibia</taxon>
        <taxon>Batrachia</taxon>
        <taxon>Anura</taxon>
        <taxon>Pipoidea</taxon>
        <taxon>Pipidae</taxon>
        <taxon>Xenopodinae</taxon>
        <taxon>Xenopus</taxon>
        <taxon>Xenopus</taxon>
    </lineage>
</organism>
<accession>Q66IM9</accession>
<gene>
    <name evidence="2" type="primary">MGC86521</name>
</gene>
<dbReference type="InterPro" id="IPR001372">
    <property type="entry name" value="Dynein_light_chain_typ-1/2"/>
</dbReference>
<dbReference type="Gene3D" id="3.30.740.10">
    <property type="entry name" value="Protein Inhibitor Of Neuronal Nitric Oxide Synthase"/>
    <property type="match status" value="1"/>
</dbReference>
<dbReference type="RefSeq" id="NP_001087822.1">
    <property type="nucleotide sequence ID" value="NM_001094353.1"/>
</dbReference>
<dbReference type="SUPFAM" id="SSF54648">
    <property type="entry name" value="DLC"/>
    <property type="match status" value="1"/>
</dbReference>
<dbReference type="GO" id="GO:0007017">
    <property type="term" value="P:microtubule-based process"/>
    <property type="evidence" value="ECO:0007669"/>
    <property type="project" value="InterPro"/>
</dbReference>
<evidence type="ECO:0000256" key="1">
    <source>
        <dbReference type="SAM" id="MobiDB-lite"/>
    </source>
</evidence>
<feature type="compositionally biased region" description="Basic residues" evidence="1">
    <location>
        <begin position="131"/>
        <end position="142"/>
    </location>
</feature>
<name>Q66IM9_XENLA</name>
<dbReference type="EMBL" id="BC081283">
    <property type="protein sequence ID" value="AAH81283.1"/>
    <property type="molecule type" value="mRNA"/>
</dbReference>
<evidence type="ECO:0000313" key="2">
    <source>
        <dbReference type="EMBL" id="AAH81283.1"/>
    </source>
</evidence>
<sequence length="488" mass="54451">MNNSNPGSHTGSMTSVIEDTNPLIDKTGPSTANNTNDATGKHRSKSNRINSTVYIPINRSEKPVEDIVLLPGTEQFVRWSTKPGTNIPSNSLQAAQYSAHYERIINRKTHRSSHHSSRRSKHDSSSSRHTDTHKHRHTHAHAHAPPQSAPDESVARQTYPNLRSEISPGHVISSLEIHVPDMVPTEVLTSPTDDYSEEVFNNPQRSGMAHSDTNLFFPQYDTTTSHGHKRSSRNWDLKSKKLASTGIFTPGLGNRESKPYLWKKVRGSSMPSLALQNVQSANFCSNCQVTTCPNCQQVLQTPIRSSSHEMFGSLSQPPAPLTPQGQPILQPADQSRSSFQSKSNLTLIQTGVRLRHRHSSLTDFGRRSYASFAHDGSQPDVFLTDYRDLNKNIDFLEIEYIIPEDADFESRLSGDKLHTITKLARDVIGKSDKVDDMAKILKEDLDRLLEPSWHVIVGSDSYGSHLASLPGALVNFRIGKWAFLVWQT</sequence>
<protein>
    <submittedName>
        <fullName evidence="2">MGC86521 protein</fullName>
    </submittedName>
</protein>
<proteinExistence type="evidence at transcript level"/>
<feature type="compositionally biased region" description="Polar residues" evidence="1">
    <location>
        <begin position="1"/>
        <end position="18"/>
    </location>
</feature>
<dbReference type="AlphaFoldDB" id="Q66IM9"/>
<feature type="compositionally biased region" description="Basic residues" evidence="1">
    <location>
        <begin position="107"/>
        <end position="121"/>
    </location>
</feature>
<dbReference type="GeneID" id="447646"/>
<dbReference type="Pfam" id="PF01221">
    <property type="entry name" value="Dynein_light"/>
    <property type="match status" value="1"/>
</dbReference>
<dbReference type="CDD" id="cd21450">
    <property type="entry name" value="DLC-like_DYNLL1-like"/>
    <property type="match status" value="1"/>
</dbReference>